<dbReference type="EMBL" id="CAJVQC010020347">
    <property type="protein sequence ID" value="CAG8707399.1"/>
    <property type="molecule type" value="Genomic_DNA"/>
</dbReference>
<dbReference type="Proteomes" id="UP000789920">
    <property type="component" value="Unassembled WGS sequence"/>
</dbReference>
<protein>
    <submittedName>
        <fullName evidence="1">10632_t:CDS:1</fullName>
    </submittedName>
</protein>
<evidence type="ECO:0000313" key="1">
    <source>
        <dbReference type="EMBL" id="CAG8707399.1"/>
    </source>
</evidence>
<name>A0ACA9PKW1_9GLOM</name>
<feature type="non-terminal residue" evidence="1">
    <location>
        <position position="1"/>
    </location>
</feature>
<organism evidence="1 2">
    <name type="scientific">Racocetra persica</name>
    <dbReference type="NCBI Taxonomy" id="160502"/>
    <lineage>
        <taxon>Eukaryota</taxon>
        <taxon>Fungi</taxon>
        <taxon>Fungi incertae sedis</taxon>
        <taxon>Mucoromycota</taxon>
        <taxon>Glomeromycotina</taxon>
        <taxon>Glomeromycetes</taxon>
        <taxon>Diversisporales</taxon>
        <taxon>Gigasporaceae</taxon>
        <taxon>Racocetra</taxon>
    </lineage>
</organism>
<sequence length="47" mass="5201">KQVEASNIDQESLPATESSEHETMEVGSGSRLPREVEKRERSASISK</sequence>
<comment type="caution">
    <text evidence="1">The sequence shown here is derived from an EMBL/GenBank/DDBJ whole genome shotgun (WGS) entry which is preliminary data.</text>
</comment>
<keyword evidence="2" id="KW-1185">Reference proteome</keyword>
<proteinExistence type="predicted"/>
<reference evidence="1" key="1">
    <citation type="submission" date="2021-06" db="EMBL/GenBank/DDBJ databases">
        <authorList>
            <person name="Kallberg Y."/>
            <person name="Tangrot J."/>
            <person name="Rosling A."/>
        </authorList>
    </citation>
    <scope>NUCLEOTIDE SEQUENCE</scope>
    <source>
        <strain evidence="1">MA461A</strain>
    </source>
</reference>
<gene>
    <name evidence="1" type="ORF">RPERSI_LOCUS10313</name>
</gene>
<evidence type="ECO:0000313" key="2">
    <source>
        <dbReference type="Proteomes" id="UP000789920"/>
    </source>
</evidence>
<feature type="non-terminal residue" evidence="1">
    <location>
        <position position="47"/>
    </location>
</feature>
<accession>A0ACA9PKW1</accession>